<reference evidence="2" key="1">
    <citation type="submission" date="2020-06" db="EMBL/GenBank/DDBJ databases">
        <title>Nostoc edaphicum CCNP1411 genome.</title>
        <authorList>
            <person name="Fidor A."/>
            <person name="Grabski M."/>
            <person name="Gawor J."/>
            <person name="Gromadka R."/>
            <person name="Wegrzyn G."/>
            <person name="Mazur-Marzec H."/>
        </authorList>
    </citation>
    <scope>NUCLEOTIDE SEQUENCE [LARGE SCALE GENOMIC DNA]</scope>
    <source>
        <strain evidence="2">CCNP1411</strain>
    </source>
</reference>
<dbReference type="KEGG" id="ned:HUN01_11730"/>
<keyword evidence="2" id="KW-1185">Reference proteome</keyword>
<dbReference type="RefSeq" id="WP_181931411.1">
    <property type="nucleotide sequence ID" value="NZ_CP054698.1"/>
</dbReference>
<evidence type="ECO:0000313" key="2">
    <source>
        <dbReference type="Proteomes" id="UP000514713"/>
    </source>
</evidence>
<dbReference type="Proteomes" id="UP000514713">
    <property type="component" value="Chromosome"/>
</dbReference>
<sequence length="73" mass="8177">MSKHYYHSLGAGDFHCPYQRNWGWRSAGLLTFTSIDLQIKRSPVCLIAHHKITALLTPLPHGRGVTPNEAIPV</sequence>
<organism evidence="1 2">
    <name type="scientific">Nostoc edaphicum CCNP1411</name>
    <dbReference type="NCBI Taxonomy" id="1472755"/>
    <lineage>
        <taxon>Bacteria</taxon>
        <taxon>Bacillati</taxon>
        <taxon>Cyanobacteriota</taxon>
        <taxon>Cyanophyceae</taxon>
        <taxon>Nostocales</taxon>
        <taxon>Nostocaceae</taxon>
        <taxon>Nostoc</taxon>
    </lineage>
</organism>
<protein>
    <submittedName>
        <fullName evidence="1">Uncharacterized protein</fullName>
    </submittedName>
</protein>
<evidence type="ECO:0000313" key="1">
    <source>
        <dbReference type="EMBL" id="QMS88229.1"/>
    </source>
</evidence>
<dbReference type="AlphaFoldDB" id="A0A7D7LDB1"/>
<name>A0A7D7LDB1_9NOSO</name>
<proteinExistence type="predicted"/>
<dbReference type="EMBL" id="CP054698">
    <property type="protein sequence ID" value="QMS88229.1"/>
    <property type="molecule type" value="Genomic_DNA"/>
</dbReference>
<accession>A0A7D7LDB1</accession>
<gene>
    <name evidence="1" type="ORF">HUN01_11730</name>
</gene>